<dbReference type="EMBL" id="CAUYUJ010015753">
    <property type="protein sequence ID" value="CAK0857758.1"/>
    <property type="molecule type" value="Genomic_DNA"/>
</dbReference>
<name>A0ABN9UE21_9DINO</name>
<keyword evidence="6" id="KW-1185">Reference proteome</keyword>
<keyword evidence="4" id="KW-0472">Membrane</keyword>
<sequence>MLPLNAFLFPNADPGSKRVFDWVYQGLRSISNAAVPVNLLMLGANLSKGADFGALPLSTSVALATTKMILQPAVVMCLVWLVSRVVGDNGSDGKWLVAIMVSLTPTANNIMVQAEAGGQDKAALSTLIFTQYMLSPVLLTASLTATAFMMQVDGFLPSHP</sequence>
<comment type="caution">
    <text evidence="5">The sequence shown here is derived from an EMBL/GenBank/DDBJ whole genome shotgun (WGS) entry which is preliminary data.</text>
</comment>
<evidence type="ECO:0000256" key="2">
    <source>
        <dbReference type="ARBA" id="ARBA00022692"/>
    </source>
</evidence>
<dbReference type="Pfam" id="PF03547">
    <property type="entry name" value="Mem_trans"/>
    <property type="match status" value="1"/>
</dbReference>
<proteinExistence type="predicted"/>
<protein>
    <recommendedName>
        <fullName evidence="7">Auxin efflux carrier</fullName>
    </recommendedName>
</protein>
<reference evidence="5" key="1">
    <citation type="submission" date="2023-10" db="EMBL/GenBank/DDBJ databases">
        <authorList>
            <person name="Chen Y."/>
            <person name="Shah S."/>
            <person name="Dougan E. K."/>
            <person name="Thang M."/>
            <person name="Chan C."/>
        </authorList>
    </citation>
    <scope>NUCLEOTIDE SEQUENCE [LARGE SCALE GENOMIC DNA]</scope>
</reference>
<dbReference type="Proteomes" id="UP001189429">
    <property type="component" value="Unassembled WGS sequence"/>
</dbReference>
<dbReference type="InterPro" id="IPR004776">
    <property type="entry name" value="Mem_transp_PIN-like"/>
</dbReference>
<keyword evidence="2" id="KW-0812">Transmembrane</keyword>
<evidence type="ECO:0000313" key="6">
    <source>
        <dbReference type="Proteomes" id="UP001189429"/>
    </source>
</evidence>
<comment type="subcellular location">
    <subcellularLocation>
        <location evidence="1">Membrane</location>
        <topology evidence="1">Multi-pass membrane protein</topology>
    </subcellularLocation>
</comment>
<evidence type="ECO:0000256" key="1">
    <source>
        <dbReference type="ARBA" id="ARBA00004141"/>
    </source>
</evidence>
<evidence type="ECO:0008006" key="7">
    <source>
        <dbReference type="Google" id="ProtNLM"/>
    </source>
</evidence>
<evidence type="ECO:0000313" key="5">
    <source>
        <dbReference type="EMBL" id="CAK0857758.1"/>
    </source>
</evidence>
<dbReference type="PANTHER" id="PTHR31419:SF1">
    <property type="entry name" value="PROTEIN PIN-LIKES 6"/>
    <property type="match status" value="1"/>
</dbReference>
<evidence type="ECO:0000256" key="3">
    <source>
        <dbReference type="ARBA" id="ARBA00022989"/>
    </source>
</evidence>
<accession>A0ABN9UE21</accession>
<evidence type="ECO:0000256" key="4">
    <source>
        <dbReference type="ARBA" id="ARBA00023136"/>
    </source>
</evidence>
<dbReference type="InterPro" id="IPR039305">
    <property type="entry name" value="PILS2/6"/>
</dbReference>
<keyword evidence="3" id="KW-1133">Transmembrane helix</keyword>
<dbReference type="PANTHER" id="PTHR31419">
    <property type="entry name" value="PROTEIN PIN-LIKES 2"/>
    <property type="match status" value="1"/>
</dbReference>
<gene>
    <name evidence="5" type="ORF">PCOR1329_LOCUS47746</name>
</gene>
<organism evidence="5 6">
    <name type="scientific">Prorocentrum cordatum</name>
    <dbReference type="NCBI Taxonomy" id="2364126"/>
    <lineage>
        <taxon>Eukaryota</taxon>
        <taxon>Sar</taxon>
        <taxon>Alveolata</taxon>
        <taxon>Dinophyceae</taxon>
        <taxon>Prorocentrales</taxon>
        <taxon>Prorocentraceae</taxon>
        <taxon>Prorocentrum</taxon>
    </lineage>
</organism>